<keyword evidence="2" id="KW-0472">Membrane</keyword>
<dbReference type="GO" id="GO:0017147">
    <property type="term" value="F:Wnt-protein binding"/>
    <property type="evidence" value="ECO:0007669"/>
    <property type="project" value="TreeGrafter"/>
</dbReference>
<sequence length="365" mass="40883">MFILLFFVCLMWLYCKATIVAFSPALGNDKTIKILNISGGNMNTTTLHRTFTTLGMYQSLDWNPVDQRLYYINGTKIMSSFLNGTNLESLPNLTNVMAFGLDVVTQGLFYAEEQHIKYYSLVDHSTKTVARQQYTISMVVIDPFKKLVFWSSLFGGLKRSNCDGSGRVDLINRPYYKPVITLDTTQEIIYYRILNSDKLRSMSYDGSGDKTYDESTYFAMVVCDSHLLLSQKNKIVLVGFENGNITSREIIYTDHDNRIDISGITAISLSNRFQTTTTQSTSSTYVSSSSTSISDSSMRSSLMTTTSSHPGVKGLNVIVIVSVVVVVIGAVVIAGMVTYIVCWRTRRARRGVNINNQVQLLELAR</sequence>
<evidence type="ECO:0000313" key="4">
    <source>
        <dbReference type="EMBL" id="KAK6190453.1"/>
    </source>
</evidence>
<accession>A0AAN8K8B8</accession>
<evidence type="ECO:0000256" key="1">
    <source>
        <dbReference type="SAM" id="MobiDB-lite"/>
    </source>
</evidence>
<organism evidence="4 5">
    <name type="scientific">Patella caerulea</name>
    <name type="common">Rayed Mediterranean limpet</name>
    <dbReference type="NCBI Taxonomy" id="87958"/>
    <lineage>
        <taxon>Eukaryota</taxon>
        <taxon>Metazoa</taxon>
        <taxon>Spiralia</taxon>
        <taxon>Lophotrochozoa</taxon>
        <taxon>Mollusca</taxon>
        <taxon>Gastropoda</taxon>
        <taxon>Patellogastropoda</taxon>
        <taxon>Patelloidea</taxon>
        <taxon>Patellidae</taxon>
        <taxon>Patella</taxon>
    </lineage>
</organism>
<dbReference type="InterPro" id="IPR000033">
    <property type="entry name" value="LDLR_classB_rpt"/>
</dbReference>
<feature type="signal peptide" evidence="3">
    <location>
        <begin position="1"/>
        <end position="17"/>
    </location>
</feature>
<dbReference type="PANTHER" id="PTHR46513">
    <property type="entry name" value="VITELLOGENIN RECEPTOR-LIKE PROTEIN-RELATED-RELATED"/>
    <property type="match status" value="1"/>
</dbReference>
<name>A0AAN8K8B8_PATCE</name>
<dbReference type="PANTHER" id="PTHR46513:SF13">
    <property type="entry name" value="EGF-LIKE DOMAIN-CONTAINING PROTEIN"/>
    <property type="match status" value="1"/>
</dbReference>
<evidence type="ECO:0000256" key="3">
    <source>
        <dbReference type="SAM" id="SignalP"/>
    </source>
</evidence>
<dbReference type="AlphaFoldDB" id="A0AAN8K8B8"/>
<keyword evidence="3" id="KW-0732">Signal</keyword>
<protein>
    <submittedName>
        <fullName evidence="4">Uncharacterized protein</fullName>
    </submittedName>
</protein>
<keyword evidence="2" id="KW-1133">Transmembrane helix</keyword>
<dbReference type="InterPro" id="IPR011042">
    <property type="entry name" value="6-blade_b-propeller_TolB-like"/>
</dbReference>
<proteinExistence type="predicted"/>
<feature type="transmembrane region" description="Helical" evidence="2">
    <location>
        <begin position="317"/>
        <end position="341"/>
    </location>
</feature>
<evidence type="ECO:0000256" key="2">
    <source>
        <dbReference type="SAM" id="Phobius"/>
    </source>
</evidence>
<dbReference type="SUPFAM" id="SSF63825">
    <property type="entry name" value="YWTD domain"/>
    <property type="match status" value="1"/>
</dbReference>
<keyword evidence="5" id="KW-1185">Reference proteome</keyword>
<feature type="chain" id="PRO_5043025602" evidence="3">
    <location>
        <begin position="18"/>
        <end position="365"/>
    </location>
</feature>
<dbReference type="InterPro" id="IPR050778">
    <property type="entry name" value="Cueball_EGF_LRP_Nidogen"/>
</dbReference>
<dbReference type="Proteomes" id="UP001347796">
    <property type="component" value="Unassembled WGS sequence"/>
</dbReference>
<dbReference type="GO" id="GO:0060070">
    <property type="term" value="P:canonical Wnt signaling pathway"/>
    <property type="evidence" value="ECO:0007669"/>
    <property type="project" value="TreeGrafter"/>
</dbReference>
<evidence type="ECO:0000313" key="5">
    <source>
        <dbReference type="Proteomes" id="UP001347796"/>
    </source>
</evidence>
<gene>
    <name evidence="4" type="ORF">SNE40_002317</name>
</gene>
<dbReference type="GO" id="GO:0042813">
    <property type="term" value="F:Wnt receptor activity"/>
    <property type="evidence" value="ECO:0007669"/>
    <property type="project" value="TreeGrafter"/>
</dbReference>
<reference evidence="4 5" key="1">
    <citation type="submission" date="2024-01" db="EMBL/GenBank/DDBJ databases">
        <title>The genome of the rayed Mediterranean limpet Patella caerulea (Linnaeus, 1758).</title>
        <authorList>
            <person name="Anh-Thu Weber A."/>
            <person name="Halstead-Nussloch G."/>
        </authorList>
    </citation>
    <scope>NUCLEOTIDE SEQUENCE [LARGE SCALE GENOMIC DNA]</scope>
    <source>
        <strain evidence="4">AATW-2023a</strain>
        <tissue evidence="4">Whole specimen</tissue>
    </source>
</reference>
<comment type="caution">
    <text evidence="4">The sequence shown here is derived from an EMBL/GenBank/DDBJ whole genome shotgun (WGS) entry which is preliminary data.</text>
</comment>
<feature type="region of interest" description="Disordered" evidence="1">
    <location>
        <begin position="281"/>
        <end position="307"/>
    </location>
</feature>
<dbReference type="SMART" id="SM00135">
    <property type="entry name" value="LY"/>
    <property type="match status" value="3"/>
</dbReference>
<dbReference type="GO" id="GO:0005886">
    <property type="term" value="C:plasma membrane"/>
    <property type="evidence" value="ECO:0007669"/>
    <property type="project" value="TreeGrafter"/>
</dbReference>
<dbReference type="EMBL" id="JAZGQO010000002">
    <property type="protein sequence ID" value="KAK6190453.1"/>
    <property type="molecule type" value="Genomic_DNA"/>
</dbReference>
<dbReference type="Gene3D" id="2.120.10.30">
    <property type="entry name" value="TolB, C-terminal domain"/>
    <property type="match status" value="1"/>
</dbReference>
<keyword evidence="2" id="KW-0812">Transmembrane</keyword>